<proteinExistence type="predicted"/>
<keyword evidence="2" id="KW-1185">Reference proteome</keyword>
<evidence type="ECO:0000313" key="2">
    <source>
        <dbReference type="Proteomes" id="UP001556367"/>
    </source>
</evidence>
<organism evidence="1 2">
    <name type="scientific">Hohenbuehelia grisea</name>
    <dbReference type="NCBI Taxonomy" id="104357"/>
    <lineage>
        <taxon>Eukaryota</taxon>
        <taxon>Fungi</taxon>
        <taxon>Dikarya</taxon>
        <taxon>Basidiomycota</taxon>
        <taxon>Agaricomycotina</taxon>
        <taxon>Agaricomycetes</taxon>
        <taxon>Agaricomycetidae</taxon>
        <taxon>Agaricales</taxon>
        <taxon>Pleurotineae</taxon>
        <taxon>Pleurotaceae</taxon>
        <taxon>Hohenbuehelia</taxon>
    </lineage>
</organism>
<accession>A0ABR3JMK9</accession>
<gene>
    <name evidence="1" type="ORF">HGRIS_003057</name>
</gene>
<dbReference type="Proteomes" id="UP001556367">
    <property type="component" value="Unassembled WGS sequence"/>
</dbReference>
<name>A0ABR3JMK9_9AGAR</name>
<comment type="caution">
    <text evidence="1">The sequence shown here is derived from an EMBL/GenBank/DDBJ whole genome shotgun (WGS) entry which is preliminary data.</text>
</comment>
<sequence length="282" mass="31247">MAAFFAWGNTPNSFVVGNGSLLDYQNLPEEYAGKFKSYEWNAMTLRAFYTGPQGFHWALQPGNAWSAVAPTTLLPFLKTQHVVDRPSEGTPRGSCQYVAFTPKGSAWFARYSNKTCLWGPPDALPSTFLNVVADLEAHHPRKDECIDFAVFGAHELLLLRFENGNSGMFLPDDPNLRRRISPDLVVEVEDRLKDGWTLGNRTALCHFDSARWFIEWKRGASAEFKYSAGEGDAASEDLKRISKVLSGVGNNATLVADHQAADLAAANAAFQGQIMINRILTR</sequence>
<evidence type="ECO:0000313" key="1">
    <source>
        <dbReference type="EMBL" id="KAL0956956.1"/>
    </source>
</evidence>
<reference evidence="2" key="1">
    <citation type="submission" date="2024-06" db="EMBL/GenBank/DDBJ databases">
        <title>Multi-omics analyses provide insights into the biosynthesis of the anticancer antibiotic pleurotin in Hohenbuehelia grisea.</title>
        <authorList>
            <person name="Weaver J.A."/>
            <person name="Alberti F."/>
        </authorList>
    </citation>
    <scope>NUCLEOTIDE SEQUENCE [LARGE SCALE GENOMIC DNA]</scope>
    <source>
        <strain evidence="2">T-177</strain>
    </source>
</reference>
<dbReference type="EMBL" id="JASNQZ010000006">
    <property type="protein sequence ID" value="KAL0956956.1"/>
    <property type="molecule type" value="Genomic_DNA"/>
</dbReference>
<protein>
    <submittedName>
        <fullName evidence="1">Uncharacterized protein</fullName>
    </submittedName>
</protein>